<dbReference type="InterPro" id="IPR025997">
    <property type="entry name" value="SBP_2_dom"/>
</dbReference>
<dbReference type="Pfam" id="PF13407">
    <property type="entry name" value="Peripla_BP_4"/>
    <property type="match status" value="1"/>
</dbReference>
<evidence type="ECO:0000256" key="3">
    <source>
        <dbReference type="SAM" id="SignalP"/>
    </source>
</evidence>
<organism evidence="5">
    <name type="scientific">Vecturithrix granuli</name>
    <dbReference type="NCBI Taxonomy" id="1499967"/>
    <lineage>
        <taxon>Bacteria</taxon>
        <taxon>Candidatus Moduliflexota</taxon>
        <taxon>Candidatus Vecturitrichia</taxon>
        <taxon>Candidatus Vecturitrichales</taxon>
        <taxon>Candidatus Vecturitrichaceae</taxon>
        <taxon>Candidatus Vecturithrix</taxon>
    </lineage>
</organism>
<gene>
    <name evidence="5" type="ORF">U27_00707</name>
</gene>
<dbReference type="EMBL" id="DF820475">
    <property type="protein sequence ID" value="GAK60809.1"/>
    <property type="molecule type" value="Genomic_DNA"/>
</dbReference>
<dbReference type="GO" id="GO:0030288">
    <property type="term" value="C:outer membrane-bounded periplasmic space"/>
    <property type="evidence" value="ECO:0007669"/>
    <property type="project" value="TreeGrafter"/>
</dbReference>
<evidence type="ECO:0000259" key="4">
    <source>
        <dbReference type="Pfam" id="PF13407"/>
    </source>
</evidence>
<dbReference type="GO" id="GO:0030246">
    <property type="term" value="F:carbohydrate binding"/>
    <property type="evidence" value="ECO:0007669"/>
    <property type="project" value="TreeGrafter"/>
</dbReference>
<dbReference type="InterPro" id="IPR028082">
    <property type="entry name" value="Peripla_BP_I"/>
</dbReference>
<evidence type="ECO:0000313" key="6">
    <source>
        <dbReference type="Proteomes" id="UP000030661"/>
    </source>
</evidence>
<dbReference type="AlphaFoldDB" id="A0A081C8A4"/>
<feature type="signal peptide" evidence="3">
    <location>
        <begin position="1"/>
        <end position="23"/>
    </location>
</feature>
<evidence type="ECO:0000256" key="2">
    <source>
        <dbReference type="ARBA" id="ARBA00007639"/>
    </source>
</evidence>
<reference evidence="5" key="1">
    <citation type="journal article" date="2015" name="PeerJ">
        <title>First genomic representation of candidate bacterial phylum KSB3 points to enhanced environmental sensing as a trigger of wastewater bulking.</title>
        <authorList>
            <person name="Sekiguchi Y."/>
            <person name="Ohashi A."/>
            <person name="Parks D.H."/>
            <person name="Yamauchi T."/>
            <person name="Tyson G.W."/>
            <person name="Hugenholtz P."/>
        </authorList>
    </citation>
    <scope>NUCLEOTIDE SEQUENCE [LARGE SCALE GENOMIC DNA]</scope>
</reference>
<name>A0A081C8A4_VECG1</name>
<comment type="subcellular location">
    <subcellularLocation>
        <location evidence="1">Cell envelope</location>
    </subcellularLocation>
</comment>
<dbReference type="PANTHER" id="PTHR30036">
    <property type="entry name" value="D-XYLOSE-BINDING PERIPLASMIC PROTEIN"/>
    <property type="match status" value="1"/>
</dbReference>
<comment type="similarity">
    <text evidence="2">Belongs to the bacterial solute-binding protein 2 family.</text>
</comment>
<dbReference type="CDD" id="cd06314">
    <property type="entry name" value="PBP1_tmGBP"/>
    <property type="match status" value="1"/>
</dbReference>
<feature type="chain" id="PRO_5001755607" evidence="3">
    <location>
        <begin position="24"/>
        <end position="312"/>
    </location>
</feature>
<proteinExistence type="inferred from homology"/>
<dbReference type="HOGENOM" id="CLU_037628_3_3_0"/>
<dbReference type="STRING" id="1499967.U27_00707"/>
<dbReference type="eggNOG" id="COG1879">
    <property type="taxonomic scope" value="Bacteria"/>
</dbReference>
<dbReference type="Proteomes" id="UP000030661">
    <property type="component" value="Unassembled WGS sequence"/>
</dbReference>
<dbReference type="PANTHER" id="PTHR30036:SF7">
    <property type="entry name" value="ABC TRANSPORTER PERIPLASMIC-BINDING PROTEIN YPHF"/>
    <property type="match status" value="1"/>
</dbReference>
<sequence>MRKSVILCVVCMMFAVLLSSAYAADKVVIALVPKALDNPVFTTSREAAKVKAEELGVELIWTASQKADAAEQVAVIESLIQKKVSAIGISVNDPTALKDVINKAMEAGIPVSTWDSDSPDSNRLFYLGTDNYAGGFKCGEIMKGLLPDGGKVAILTGVIGAFNLEERIRGFKEAVKDTKIEVVDILAGEDDINKSVEVVNTYTLANKDKFDAWFFDGGWPLFVPIDTLEPVKNFPGKVISFDTFPPMLLYVKEGVVDVLVGQDFATMGAGTVEMLYKIVTEKAEYPKFNDSGLEIVDASNIDETIAKKGTTW</sequence>
<accession>A0A081C8A4</accession>
<dbReference type="Gene3D" id="3.40.50.2300">
    <property type="match status" value="2"/>
</dbReference>
<evidence type="ECO:0000313" key="5">
    <source>
        <dbReference type="EMBL" id="GAK60809.1"/>
    </source>
</evidence>
<dbReference type="SUPFAM" id="SSF53822">
    <property type="entry name" value="Periplasmic binding protein-like I"/>
    <property type="match status" value="1"/>
</dbReference>
<keyword evidence="6" id="KW-1185">Reference proteome</keyword>
<protein>
    <submittedName>
        <fullName evidence="5">ABC transporter sugar-binding protein</fullName>
    </submittedName>
</protein>
<evidence type="ECO:0000256" key="1">
    <source>
        <dbReference type="ARBA" id="ARBA00004196"/>
    </source>
</evidence>
<keyword evidence="3" id="KW-0732">Signal</keyword>
<dbReference type="InterPro" id="IPR050555">
    <property type="entry name" value="Bact_Solute-Bind_Prot2"/>
</dbReference>
<feature type="domain" description="Periplasmic binding protein" evidence="4">
    <location>
        <begin position="29"/>
        <end position="282"/>
    </location>
</feature>